<evidence type="ECO:0008006" key="3">
    <source>
        <dbReference type="Google" id="ProtNLM"/>
    </source>
</evidence>
<dbReference type="RefSeq" id="WP_048342517.1">
    <property type="nucleotide sequence ID" value="NZ_BJLQ01000006.1"/>
</dbReference>
<dbReference type="InterPro" id="IPR022536">
    <property type="entry name" value="EspC"/>
</dbReference>
<reference evidence="1 2" key="1">
    <citation type="submission" date="2019-06" db="EMBL/GenBank/DDBJ databases">
        <title>Whole genome shotgun sequence of Cellulomonas gelida NBRC 3748.</title>
        <authorList>
            <person name="Hosoyama A."/>
            <person name="Uohara A."/>
            <person name="Ohji S."/>
            <person name="Ichikawa N."/>
        </authorList>
    </citation>
    <scope>NUCLEOTIDE SEQUENCE [LARGE SCALE GENOMIC DNA]</scope>
    <source>
        <strain evidence="1 2">NBRC 3748</strain>
    </source>
</reference>
<protein>
    <recommendedName>
        <fullName evidence="3">ESX-1 secretion-associated protein</fullName>
    </recommendedName>
</protein>
<proteinExistence type="predicted"/>
<evidence type="ECO:0000313" key="1">
    <source>
        <dbReference type="EMBL" id="GEA83568.1"/>
    </source>
</evidence>
<dbReference type="EMBL" id="BJLQ01000006">
    <property type="protein sequence ID" value="GEA83568.1"/>
    <property type="molecule type" value="Genomic_DNA"/>
</dbReference>
<accession>A0A4Y3KKT5</accession>
<dbReference type="GO" id="GO:0009306">
    <property type="term" value="P:protein secretion"/>
    <property type="evidence" value="ECO:0007669"/>
    <property type="project" value="InterPro"/>
</dbReference>
<dbReference type="Proteomes" id="UP000320461">
    <property type="component" value="Unassembled WGS sequence"/>
</dbReference>
<organism evidence="1 2">
    <name type="scientific">Cellulomonas gelida</name>
    <dbReference type="NCBI Taxonomy" id="1712"/>
    <lineage>
        <taxon>Bacteria</taxon>
        <taxon>Bacillati</taxon>
        <taxon>Actinomycetota</taxon>
        <taxon>Actinomycetes</taxon>
        <taxon>Micrococcales</taxon>
        <taxon>Cellulomonadaceae</taxon>
        <taxon>Cellulomonas</taxon>
    </lineage>
</organism>
<gene>
    <name evidence="1" type="ORF">CGE01nite_08190</name>
</gene>
<sequence length="107" mass="10687">MSSELVLDTEVLRRHAGRVRSLGSDVGAARSAVGSADLHGGAFGVLCSFLPSIVSGAARASQDAIVELDGAVSAASTGLTGMAASFEACDERVALALRALTRALDGA</sequence>
<keyword evidence="2" id="KW-1185">Reference proteome</keyword>
<name>A0A4Y3KKT5_9CELL</name>
<dbReference type="AlphaFoldDB" id="A0A4Y3KKT5"/>
<evidence type="ECO:0000313" key="2">
    <source>
        <dbReference type="Proteomes" id="UP000320461"/>
    </source>
</evidence>
<comment type="caution">
    <text evidence="1">The sequence shown here is derived from an EMBL/GenBank/DDBJ whole genome shotgun (WGS) entry which is preliminary data.</text>
</comment>
<dbReference type="Pfam" id="PF10824">
    <property type="entry name" value="T7SS_ESX_EspC"/>
    <property type="match status" value="1"/>
</dbReference>